<dbReference type="EMBL" id="CAKASE010000077">
    <property type="protein sequence ID" value="CAG9578260.1"/>
    <property type="molecule type" value="Genomic_DNA"/>
</dbReference>
<proteinExistence type="predicted"/>
<protein>
    <submittedName>
        <fullName evidence="2">(African queen) hypothetical protein</fullName>
    </submittedName>
</protein>
<dbReference type="InterPro" id="IPR000477">
    <property type="entry name" value="RT_dom"/>
</dbReference>
<gene>
    <name evidence="2" type="ORF">DCHRY22_LOCUS12668</name>
</gene>
<dbReference type="Proteomes" id="UP000789524">
    <property type="component" value="Unassembled WGS sequence"/>
</dbReference>
<dbReference type="AlphaFoldDB" id="A0A8J2W8H9"/>
<dbReference type="CDD" id="cd01650">
    <property type="entry name" value="RT_nLTR_like"/>
    <property type="match status" value="1"/>
</dbReference>
<dbReference type="InterPro" id="IPR043502">
    <property type="entry name" value="DNA/RNA_pol_sf"/>
</dbReference>
<dbReference type="PANTHER" id="PTHR19446">
    <property type="entry name" value="REVERSE TRANSCRIPTASES"/>
    <property type="match status" value="1"/>
</dbReference>
<keyword evidence="3" id="KW-1185">Reference proteome</keyword>
<evidence type="ECO:0000259" key="1">
    <source>
        <dbReference type="Pfam" id="PF00078"/>
    </source>
</evidence>
<name>A0A8J2W8H9_9NEOP</name>
<dbReference type="OrthoDB" id="8197512at2759"/>
<dbReference type="Pfam" id="PF00078">
    <property type="entry name" value="RVT_1"/>
    <property type="match status" value="1"/>
</dbReference>
<feature type="domain" description="Reverse transcriptase" evidence="1">
    <location>
        <begin position="91"/>
        <end position="217"/>
    </location>
</feature>
<sequence length="425" mass="48227">MFRVFYPNPDPNDQKPEFPRIEFYGIPPTLEELSSQIKRKSSKSAPGPDGIPYIVFKKCPSVRKHLLNIYGKIWSGKQIPECFGKAIFVLIPKKDIVTDPKDTRPIALTNTISKIFFSVLQTRMTRFMLSNNYFRPNHQKGFLPGISGCLEHNTLLSESLKDARKSERQITVCWIDLENAFGSIQHELMLFALRWYNFPPLVRDMIASYYSKLRFSIITKEGPSKSLSYNVGLFQAFADDLAILTRNPKHCQVLLDEVDKFCEWTDGLRTKPSKCHCLCLGRRNTRYTSYDPGLSSLGGQCISTVTENAPFKFLGRKIDNIGCTPSLEGIVDSFLNDLNKLDAGVIKMLKLWLGLALTADSSALFRGSNSFGMSLKRPSELYKHLRVSKRYILGKSHDDIVTSLPKDEDAPELESRLQFNSISNL</sequence>
<evidence type="ECO:0000313" key="3">
    <source>
        <dbReference type="Proteomes" id="UP000789524"/>
    </source>
</evidence>
<evidence type="ECO:0000313" key="2">
    <source>
        <dbReference type="EMBL" id="CAG9578260.1"/>
    </source>
</evidence>
<accession>A0A8J2W8H9</accession>
<organism evidence="2 3">
    <name type="scientific">Danaus chrysippus</name>
    <name type="common">African queen</name>
    <dbReference type="NCBI Taxonomy" id="151541"/>
    <lineage>
        <taxon>Eukaryota</taxon>
        <taxon>Metazoa</taxon>
        <taxon>Ecdysozoa</taxon>
        <taxon>Arthropoda</taxon>
        <taxon>Hexapoda</taxon>
        <taxon>Insecta</taxon>
        <taxon>Pterygota</taxon>
        <taxon>Neoptera</taxon>
        <taxon>Endopterygota</taxon>
        <taxon>Lepidoptera</taxon>
        <taxon>Glossata</taxon>
        <taxon>Ditrysia</taxon>
        <taxon>Papilionoidea</taxon>
        <taxon>Nymphalidae</taxon>
        <taxon>Danainae</taxon>
        <taxon>Danaini</taxon>
        <taxon>Danaina</taxon>
        <taxon>Danaus</taxon>
        <taxon>Anosia</taxon>
    </lineage>
</organism>
<comment type="caution">
    <text evidence="2">The sequence shown here is derived from an EMBL/GenBank/DDBJ whole genome shotgun (WGS) entry which is preliminary data.</text>
</comment>
<reference evidence="2" key="1">
    <citation type="submission" date="2021-09" db="EMBL/GenBank/DDBJ databases">
        <authorList>
            <person name="Martin H S."/>
        </authorList>
    </citation>
    <scope>NUCLEOTIDE SEQUENCE</scope>
</reference>
<dbReference type="GO" id="GO:0071897">
    <property type="term" value="P:DNA biosynthetic process"/>
    <property type="evidence" value="ECO:0007669"/>
    <property type="project" value="UniProtKB-ARBA"/>
</dbReference>
<dbReference type="SUPFAM" id="SSF56672">
    <property type="entry name" value="DNA/RNA polymerases"/>
    <property type="match status" value="1"/>
</dbReference>